<dbReference type="EMBL" id="WEID01000071">
    <property type="protein sequence ID" value="KAB8130313.1"/>
    <property type="molecule type" value="Genomic_DNA"/>
</dbReference>
<dbReference type="Proteomes" id="UP000480246">
    <property type="component" value="Unassembled WGS sequence"/>
</dbReference>
<protein>
    <submittedName>
        <fullName evidence="2">ATPase</fullName>
    </submittedName>
</protein>
<evidence type="ECO:0000259" key="1">
    <source>
        <dbReference type="Pfam" id="PF01869"/>
    </source>
</evidence>
<proteinExistence type="predicted"/>
<dbReference type="AlphaFoldDB" id="A0A7C8KR17"/>
<sequence length="330" mass="35998">MKKWEVGSMSSRFDVVLGIDGGGTHTRVVVADMEGNKLSYTEKGASSIKKDLRAVENVREAILEALSLAACNVTNVKGVTAGIAGLDSVEDYKWAEELIRIEGLNCPKWIVNDAVIAQSGAFLMKPGIVVVSGTGSIIFAVNEAGKEIRNFDFHQYAYSAARFLSYDVIFEILSGNINETDQKLVNQVLSFWNVKEINELRLLGLEGFIEDDRERNKFFGQMGSLVTEAANDGSELARSVCDRSIHQLVVGVEILGSCFSSDVVPVAYIGSVLASPYMETGITESLQQRSRKIYEVREPVLSAVSGAALMALANLDTQITDDTINNLRKV</sequence>
<feature type="domain" description="ATPase BadF/BadG/BcrA/BcrD type" evidence="1">
    <location>
        <begin position="17"/>
        <end position="311"/>
    </location>
</feature>
<dbReference type="PANTHER" id="PTHR43190:SF3">
    <property type="entry name" value="N-ACETYL-D-GLUCOSAMINE KINASE"/>
    <property type="match status" value="1"/>
</dbReference>
<dbReference type="Gene3D" id="3.30.420.40">
    <property type="match status" value="2"/>
</dbReference>
<dbReference type="InterPro" id="IPR002731">
    <property type="entry name" value="ATPase_BadF"/>
</dbReference>
<name>A0A7C8KR17_9BACI</name>
<dbReference type="InterPro" id="IPR043129">
    <property type="entry name" value="ATPase_NBD"/>
</dbReference>
<reference evidence="2 3" key="1">
    <citation type="submission" date="2019-10" db="EMBL/GenBank/DDBJ databases">
        <title>Gracilibacillus sp. nov. isolated from rice seeds.</title>
        <authorList>
            <person name="He S."/>
        </authorList>
    </citation>
    <scope>NUCLEOTIDE SEQUENCE [LARGE SCALE GENOMIC DNA]</scope>
    <source>
        <strain evidence="2 3">TD8</strain>
    </source>
</reference>
<evidence type="ECO:0000313" key="3">
    <source>
        <dbReference type="Proteomes" id="UP000480246"/>
    </source>
</evidence>
<dbReference type="PANTHER" id="PTHR43190">
    <property type="entry name" value="N-ACETYL-D-GLUCOSAMINE KINASE"/>
    <property type="match status" value="1"/>
</dbReference>
<dbReference type="SUPFAM" id="SSF53067">
    <property type="entry name" value="Actin-like ATPase domain"/>
    <property type="match status" value="1"/>
</dbReference>
<comment type="caution">
    <text evidence="2">The sequence shown here is derived from an EMBL/GenBank/DDBJ whole genome shotgun (WGS) entry which is preliminary data.</text>
</comment>
<accession>A0A7C8KR17</accession>
<evidence type="ECO:0000313" key="2">
    <source>
        <dbReference type="EMBL" id="KAB8130313.1"/>
    </source>
</evidence>
<dbReference type="Pfam" id="PF01869">
    <property type="entry name" value="BcrAD_BadFG"/>
    <property type="match status" value="1"/>
</dbReference>
<dbReference type="OrthoDB" id="9772633at2"/>
<keyword evidence="3" id="KW-1185">Reference proteome</keyword>
<dbReference type="InterPro" id="IPR052519">
    <property type="entry name" value="Euk-type_GlcNAc_Kinase"/>
</dbReference>
<organism evidence="2 3">
    <name type="scientific">Gracilibacillus oryzae</name>
    <dbReference type="NCBI Taxonomy" id="1672701"/>
    <lineage>
        <taxon>Bacteria</taxon>
        <taxon>Bacillati</taxon>
        <taxon>Bacillota</taxon>
        <taxon>Bacilli</taxon>
        <taxon>Bacillales</taxon>
        <taxon>Bacillaceae</taxon>
        <taxon>Gracilibacillus</taxon>
    </lineage>
</organism>
<gene>
    <name evidence="2" type="ORF">F9U64_14410</name>
</gene>